<evidence type="ECO:0000313" key="2">
    <source>
        <dbReference type="Proteomes" id="UP000004756"/>
    </source>
</evidence>
<organism evidence="1 2">
    <name type="scientific">[Clostridium] asparagiforme DSM 15981</name>
    <dbReference type="NCBI Taxonomy" id="518636"/>
    <lineage>
        <taxon>Bacteria</taxon>
        <taxon>Bacillati</taxon>
        <taxon>Bacillota</taxon>
        <taxon>Clostridia</taxon>
        <taxon>Lachnospirales</taxon>
        <taxon>Lachnospiraceae</taxon>
        <taxon>Enterocloster</taxon>
    </lineage>
</organism>
<comment type="caution">
    <text evidence="1">The sequence shown here is derived from an EMBL/GenBank/DDBJ whole genome shotgun (WGS) entry which is preliminary data.</text>
</comment>
<accession>C0D4U1</accession>
<dbReference type="Proteomes" id="UP000004756">
    <property type="component" value="Unassembled WGS sequence"/>
</dbReference>
<dbReference type="AlphaFoldDB" id="C0D4U1"/>
<proteinExistence type="predicted"/>
<name>C0D4U1_9FIRM</name>
<dbReference type="HOGENOM" id="CLU_2914157_0_0_9"/>
<gene>
    <name evidence="1" type="ORF">CLOSTASPAR_04287</name>
</gene>
<dbReference type="RefSeq" id="WP_007714641.1">
    <property type="nucleotide sequence ID" value="NZ_GG657592.1"/>
</dbReference>
<dbReference type="EMBL" id="ACCJ01000350">
    <property type="protein sequence ID" value="EEG53660.1"/>
    <property type="molecule type" value="Genomic_DNA"/>
</dbReference>
<sequence length="61" mass="7017">MKNPQESAFTYFGILRALSAFRRMISYPVFYRIHPKNNAAAREMNFHNSSRSTAALMGVTF</sequence>
<reference evidence="1 2" key="1">
    <citation type="submission" date="2009-02" db="EMBL/GenBank/DDBJ databases">
        <title>Draft genome sequence of Clostridium asparagiforme (DSM 15981).</title>
        <authorList>
            <person name="Sudarsanam P."/>
            <person name="Ley R."/>
            <person name="Guruge J."/>
            <person name="Turnbaugh P.J."/>
            <person name="Mahowald M."/>
            <person name="Liep D."/>
            <person name="Gordon J."/>
        </authorList>
    </citation>
    <scope>NUCLEOTIDE SEQUENCE [LARGE SCALE GENOMIC DNA]</scope>
    <source>
        <strain evidence="1 2">DSM 15981</strain>
    </source>
</reference>
<protein>
    <submittedName>
        <fullName evidence="1">Uncharacterized protein</fullName>
    </submittedName>
</protein>
<evidence type="ECO:0000313" key="1">
    <source>
        <dbReference type="EMBL" id="EEG53660.1"/>
    </source>
</evidence>
<keyword evidence="2" id="KW-1185">Reference proteome</keyword>